<evidence type="ECO:0000313" key="2">
    <source>
        <dbReference type="EMBL" id="VDM48915.1"/>
    </source>
</evidence>
<dbReference type="EMBL" id="UYWY01024588">
    <property type="protein sequence ID" value="VDM48915.1"/>
    <property type="molecule type" value="Genomic_DNA"/>
</dbReference>
<dbReference type="Proteomes" id="UP000050794">
    <property type="component" value="Unassembled WGS sequence"/>
</dbReference>
<proteinExistence type="predicted"/>
<name>A0A183VA24_TOXCA</name>
<evidence type="ECO:0000256" key="1">
    <source>
        <dbReference type="SAM" id="MobiDB-lite"/>
    </source>
</evidence>
<feature type="compositionally biased region" description="Polar residues" evidence="1">
    <location>
        <begin position="1"/>
        <end position="12"/>
    </location>
</feature>
<protein>
    <submittedName>
        <fullName evidence="4">Cyclin_C domain-containing protein</fullName>
    </submittedName>
</protein>
<reference evidence="4" key="1">
    <citation type="submission" date="2016-06" db="UniProtKB">
        <authorList>
            <consortium name="WormBaseParasite"/>
        </authorList>
    </citation>
    <scope>IDENTIFICATION</scope>
</reference>
<organism evidence="3 4">
    <name type="scientific">Toxocara canis</name>
    <name type="common">Canine roundworm</name>
    <dbReference type="NCBI Taxonomy" id="6265"/>
    <lineage>
        <taxon>Eukaryota</taxon>
        <taxon>Metazoa</taxon>
        <taxon>Ecdysozoa</taxon>
        <taxon>Nematoda</taxon>
        <taxon>Chromadorea</taxon>
        <taxon>Rhabditida</taxon>
        <taxon>Spirurina</taxon>
        <taxon>Ascaridomorpha</taxon>
        <taxon>Ascaridoidea</taxon>
        <taxon>Toxocaridae</taxon>
        <taxon>Toxocara</taxon>
    </lineage>
</organism>
<dbReference type="WBParaSite" id="TCNE_0001759501-mRNA-1">
    <property type="protein sequence ID" value="TCNE_0001759501-mRNA-1"/>
    <property type="gene ID" value="TCNE_0001759501"/>
</dbReference>
<reference evidence="2 3" key="2">
    <citation type="submission" date="2018-11" db="EMBL/GenBank/DDBJ databases">
        <authorList>
            <consortium name="Pathogen Informatics"/>
        </authorList>
    </citation>
    <scope>NUCLEOTIDE SEQUENCE [LARGE SCALE GENOMIC DNA]</scope>
</reference>
<dbReference type="AlphaFoldDB" id="A0A183VA24"/>
<accession>A0A183VA24</accession>
<gene>
    <name evidence="2" type="ORF">TCNE_LOCUS17594</name>
</gene>
<feature type="region of interest" description="Disordered" evidence="1">
    <location>
        <begin position="1"/>
        <end position="36"/>
    </location>
</feature>
<sequence length="125" mass="14155">MHSQKSSVTVSSPVEEFPAPSHPHRIVESCRDDDSSTGRITGADMSNIFRAYSGRLNLSYWRLEDNQKVCEDAMELLDEIVIWHGCEPTVIISYVALVREVYSHACVNLKQMKISEERRLALSVS</sequence>
<feature type="compositionally biased region" description="Basic and acidic residues" evidence="1">
    <location>
        <begin position="25"/>
        <end position="36"/>
    </location>
</feature>
<evidence type="ECO:0000313" key="4">
    <source>
        <dbReference type="WBParaSite" id="TCNE_0001759501-mRNA-1"/>
    </source>
</evidence>
<evidence type="ECO:0000313" key="3">
    <source>
        <dbReference type="Proteomes" id="UP000050794"/>
    </source>
</evidence>
<keyword evidence="3" id="KW-1185">Reference proteome</keyword>